<dbReference type="HOGENOM" id="CLU_579311_0_0_1"/>
<dbReference type="Gene3D" id="3.90.180.10">
    <property type="entry name" value="Medium-chain alcohol dehydrogenases, catalytic domain"/>
    <property type="match status" value="1"/>
</dbReference>
<dbReference type="GO" id="GO:0046872">
    <property type="term" value="F:metal ion binding"/>
    <property type="evidence" value="ECO:0007669"/>
    <property type="project" value="UniProtKB-KW"/>
</dbReference>
<sequence>MLVAWLIVLVLGAVAAERGAVSGGAPRRAKRSKQSPFVTAVAVTEVGLSLGDYSYEDAEPLAADAVEVEMHACALTAGDVQQLRGAWGTCMLPLVPSREAVGVVVRAGKSVKAVAPGDRVGVLLGTGMDFEDVDNGADRNRLDFATTGAAAHRIRLPARWAVPLPPGVPTLHAAGGLATGGALWGQLKRARLGRGAKVGVVGGGTAGGLAKQLAAALGHEVHSVVAERSGGGGGGEGEGGGEGGGEAEEALCASDADDLRLHSGSFDALLCAAADGDLCLTPMLPLLKRGGSVLLAAATAPSLSVSPRLMAERQLTVVGGGMPSRADLVAFLAACEANRIKLSQTALEFSAESGSAALQALAQRPAEQVLLQRSALRSKWQRANRGRAAKSRSAVRAPDLGAASGLAADEAKRSASAVREGISAGVAGLVEQEDEDDDDEEDEDEDEEDDEEDEDEEEEEEEEDDDDDDDED</sequence>
<name>A0A0D3I753_EMIH1</name>
<dbReference type="Proteomes" id="UP000013827">
    <property type="component" value="Unassembled WGS sequence"/>
</dbReference>
<evidence type="ECO:0000259" key="6">
    <source>
        <dbReference type="Pfam" id="PF08240"/>
    </source>
</evidence>
<reference evidence="8" key="1">
    <citation type="journal article" date="2013" name="Nature">
        <title>Pan genome of the phytoplankton Emiliania underpins its global distribution.</title>
        <authorList>
            <person name="Read B.A."/>
            <person name="Kegel J."/>
            <person name="Klute M.J."/>
            <person name="Kuo A."/>
            <person name="Lefebvre S.C."/>
            <person name="Maumus F."/>
            <person name="Mayer C."/>
            <person name="Miller J."/>
            <person name="Monier A."/>
            <person name="Salamov A."/>
            <person name="Young J."/>
            <person name="Aguilar M."/>
            <person name="Claverie J.M."/>
            <person name="Frickenhaus S."/>
            <person name="Gonzalez K."/>
            <person name="Herman E.K."/>
            <person name="Lin Y.C."/>
            <person name="Napier J."/>
            <person name="Ogata H."/>
            <person name="Sarno A.F."/>
            <person name="Shmutz J."/>
            <person name="Schroeder D."/>
            <person name="de Vargas C."/>
            <person name="Verret F."/>
            <person name="von Dassow P."/>
            <person name="Valentin K."/>
            <person name="Van de Peer Y."/>
            <person name="Wheeler G."/>
            <person name="Dacks J.B."/>
            <person name="Delwiche C.F."/>
            <person name="Dyhrman S.T."/>
            <person name="Glockner G."/>
            <person name="John U."/>
            <person name="Richards T."/>
            <person name="Worden A.Z."/>
            <person name="Zhang X."/>
            <person name="Grigoriev I.V."/>
            <person name="Allen A.E."/>
            <person name="Bidle K."/>
            <person name="Borodovsky M."/>
            <person name="Bowler C."/>
            <person name="Brownlee C."/>
            <person name="Cock J.M."/>
            <person name="Elias M."/>
            <person name="Gladyshev V.N."/>
            <person name="Groth M."/>
            <person name="Guda C."/>
            <person name="Hadaegh A."/>
            <person name="Iglesias-Rodriguez M.D."/>
            <person name="Jenkins J."/>
            <person name="Jones B.M."/>
            <person name="Lawson T."/>
            <person name="Leese F."/>
            <person name="Lindquist E."/>
            <person name="Lobanov A."/>
            <person name="Lomsadze A."/>
            <person name="Malik S.B."/>
            <person name="Marsh M.E."/>
            <person name="Mackinder L."/>
            <person name="Mock T."/>
            <person name="Mueller-Roeber B."/>
            <person name="Pagarete A."/>
            <person name="Parker M."/>
            <person name="Probert I."/>
            <person name="Quesneville H."/>
            <person name="Raines C."/>
            <person name="Rensing S.A."/>
            <person name="Riano-Pachon D.M."/>
            <person name="Richier S."/>
            <person name="Rokitta S."/>
            <person name="Shiraiwa Y."/>
            <person name="Soanes D.M."/>
            <person name="van der Giezen M."/>
            <person name="Wahlund T.M."/>
            <person name="Williams B."/>
            <person name="Wilson W."/>
            <person name="Wolfe G."/>
            <person name="Wurch L.L."/>
        </authorList>
    </citation>
    <scope>NUCLEOTIDE SEQUENCE</scope>
</reference>
<dbReference type="SUPFAM" id="SSF50129">
    <property type="entry name" value="GroES-like"/>
    <property type="match status" value="1"/>
</dbReference>
<dbReference type="GeneID" id="17253242"/>
<keyword evidence="2" id="KW-0862">Zinc</keyword>
<dbReference type="PaxDb" id="2903-EOD07088"/>
<dbReference type="KEGG" id="ehx:EMIHUDRAFT_461839"/>
<keyword evidence="1" id="KW-0479">Metal-binding</keyword>
<feature type="signal peptide" evidence="5">
    <location>
        <begin position="1"/>
        <end position="16"/>
    </location>
</feature>
<keyword evidence="3" id="KW-0560">Oxidoreductase</keyword>
<dbReference type="Pfam" id="PF08240">
    <property type="entry name" value="ADH_N"/>
    <property type="match status" value="1"/>
</dbReference>
<evidence type="ECO:0000256" key="5">
    <source>
        <dbReference type="SAM" id="SignalP"/>
    </source>
</evidence>
<dbReference type="InterPro" id="IPR013154">
    <property type="entry name" value="ADH-like_N"/>
</dbReference>
<dbReference type="AlphaFoldDB" id="A0A0D3I753"/>
<evidence type="ECO:0000256" key="3">
    <source>
        <dbReference type="ARBA" id="ARBA00023002"/>
    </source>
</evidence>
<dbReference type="STRING" id="2903.R1BBK2"/>
<dbReference type="GO" id="GO:0016616">
    <property type="term" value="F:oxidoreductase activity, acting on the CH-OH group of donors, NAD or NADP as acceptor"/>
    <property type="evidence" value="ECO:0007669"/>
    <property type="project" value="InterPro"/>
</dbReference>
<evidence type="ECO:0000313" key="7">
    <source>
        <dbReference type="EnsemblProtists" id="EOD07088"/>
    </source>
</evidence>
<evidence type="ECO:0000256" key="1">
    <source>
        <dbReference type="ARBA" id="ARBA00022723"/>
    </source>
</evidence>
<dbReference type="RefSeq" id="XP_005759517.1">
    <property type="nucleotide sequence ID" value="XM_005759460.1"/>
</dbReference>
<feature type="region of interest" description="Disordered" evidence="4">
    <location>
        <begin position="415"/>
        <end position="472"/>
    </location>
</feature>
<dbReference type="SUPFAM" id="SSF51735">
    <property type="entry name" value="NAD(P)-binding Rossmann-fold domains"/>
    <property type="match status" value="1"/>
</dbReference>
<evidence type="ECO:0000256" key="4">
    <source>
        <dbReference type="SAM" id="MobiDB-lite"/>
    </source>
</evidence>
<organism evidence="7 8">
    <name type="scientific">Emiliania huxleyi (strain CCMP1516)</name>
    <dbReference type="NCBI Taxonomy" id="280463"/>
    <lineage>
        <taxon>Eukaryota</taxon>
        <taxon>Haptista</taxon>
        <taxon>Haptophyta</taxon>
        <taxon>Prymnesiophyceae</taxon>
        <taxon>Isochrysidales</taxon>
        <taxon>Noelaerhabdaceae</taxon>
        <taxon>Emiliania</taxon>
    </lineage>
</organism>
<accession>A0A0D3I753</accession>
<feature type="domain" description="Alcohol dehydrogenase-like N-terminal" evidence="6">
    <location>
        <begin position="64"/>
        <end position="165"/>
    </location>
</feature>
<feature type="compositionally biased region" description="Gly residues" evidence="4">
    <location>
        <begin position="229"/>
        <end position="244"/>
    </location>
</feature>
<keyword evidence="8" id="KW-1185">Reference proteome</keyword>
<proteinExistence type="predicted"/>
<dbReference type="InterPro" id="IPR047109">
    <property type="entry name" value="CAD-like"/>
</dbReference>
<evidence type="ECO:0000256" key="2">
    <source>
        <dbReference type="ARBA" id="ARBA00022833"/>
    </source>
</evidence>
<feature type="region of interest" description="Disordered" evidence="4">
    <location>
        <begin position="226"/>
        <end position="247"/>
    </location>
</feature>
<dbReference type="PANTHER" id="PTHR42683">
    <property type="entry name" value="ALDEHYDE REDUCTASE"/>
    <property type="match status" value="1"/>
</dbReference>
<dbReference type="InterPro" id="IPR036291">
    <property type="entry name" value="NAD(P)-bd_dom_sf"/>
</dbReference>
<feature type="compositionally biased region" description="Acidic residues" evidence="4">
    <location>
        <begin position="431"/>
        <end position="472"/>
    </location>
</feature>
<keyword evidence="5" id="KW-0732">Signal</keyword>
<reference evidence="7" key="2">
    <citation type="submission" date="2024-10" db="UniProtKB">
        <authorList>
            <consortium name="EnsemblProtists"/>
        </authorList>
    </citation>
    <scope>IDENTIFICATION</scope>
</reference>
<dbReference type="Gene3D" id="3.40.50.720">
    <property type="entry name" value="NAD(P)-binding Rossmann-like Domain"/>
    <property type="match status" value="1"/>
</dbReference>
<protein>
    <recommendedName>
        <fullName evidence="6">Alcohol dehydrogenase-like N-terminal domain-containing protein</fullName>
    </recommendedName>
</protein>
<dbReference type="InterPro" id="IPR011032">
    <property type="entry name" value="GroES-like_sf"/>
</dbReference>
<dbReference type="EnsemblProtists" id="EOD07088">
    <property type="protein sequence ID" value="EOD07088"/>
    <property type="gene ID" value="EMIHUDRAFT_461839"/>
</dbReference>
<evidence type="ECO:0000313" key="8">
    <source>
        <dbReference type="Proteomes" id="UP000013827"/>
    </source>
</evidence>
<dbReference type="eggNOG" id="KOG0023">
    <property type="taxonomic scope" value="Eukaryota"/>
</dbReference>
<feature type="chain" id="PRO_5044290945" description="Alcohol dehydrogenase-like N-terminal domain-containing protein" evidence="5">
    <location>
        <begin position="17"/>
        <end position="472"/>
    </location>
</feature>